<proteinExistence type="predicted"/>
<reference evidence="2" key="1">
    <citation type="submission" date="2019-04" db="EMBL/GenBank/DDBJ databases">
        <title>Evolution of Biomass-Degrading Anaerobic Consortia Revealed by Metagenomics.</title>
        <authorList>
            <person name="Peng X."/>
        </authorList>
    </citation>
    <scope>NUCLEOTIDE SEQUENCE</scope>
    <source>
        <strain evidence="2">SIG13</strain>
    </source>
</reference>
<dbReference type="SUPFAM" id="SSF53474">
    <property type="entry name" value="alpha/beta-Hydrolases"/>
    <property type="match status" value="1"/>
</dbReference>
<dbReference type="InterPro" id="IPR048121">
    <property type="entry name" value="Tannase_A"/>
</dbReference>
<dbReference type="NCBIfam" id="NF041555">
    <property type="entry name" value="tannase_A"/>
    <property type="match status" value="1"/>
</dbReference>
<dbReference type="Gene3D" id="3.40.50.1820">
    <property type="entry name" value="alpha/beta hydrolase"/>
    <property type="match status" value="1"/>
</dbReference>
<name>A0A8T3VG61_9EURY</name>
<evidence type="ECO:0000259" key="1">
    <source>
        <dbReference type="Pfam" id="PF20434"/>
    </source>
</evidence>
<evidence type="ECO:0000313" key="3">
    <source>
        <dbReference type="Proteomes" id="UP000713479"/>
    </source>
</evidence>
<protein>
    <recommendedName>
        <fullName evidence="1">BD-FAE-like domain-containing protein</fullName>
    </recommendedName>
</protein>
<dbReference type="InterPro" id="IPR049492">
    <property type="entry name" value="BD-FAE-like_dom"/>
</dbReference>
<organism evidence="2 3">
    <name type="scientific">Methanobrevibacter millerae</name>
    <dbReference type="NCBI Taxonomy" id="230361"/>
    <lineage>
        <taxon>Archaea</taxon>
        <taxon>Methanobacteriati</taxon>
        <taxon>Methanobacteriota</taxon>
        <taxon>Methanomada group</taxon>
        <taxon>Methanobacteria</taxon>
        <taxon>Methanobacteriales</taxon>
        <taxon>Methanobacteriaceae</taxon>
        <taxon>Methanobrevibacter</taxon>
    </lineage>
</organism>
<comment type="caution">
    <text evidence="2">The sequence shown here is derived from an EMBL/GenBank/DDBJ whole genome shotgun (WGS) entry which is preliminary data.</text>
</comment>
<sequence>MQTKSNDLNSYALSEKDIKNLTLNMTKWNYDEENDIYYQMNVSYCTKPATWEYETLGIYVPGKYFDGVKNSNGTYNCSLNTKNQVGNYSSENAPIVIPINTPGYSAQTAPTSYNPQEVKEFTDSGIIYVYPGCRGRDSGYNYTGGAPWGVTDIKASIMYLRFNDDIMPGDTEKIFTFGHSGGGAQSAIVGSSGDSELYDPYLEKIGAAMTDVNGNVISNRIYGAMCWCPITNLDTADAGYEWYMGQYSRSNDTWTYELSNDLAGKYGEYINNLSLKDSSGKVLTLEKSENGIYNSGSYYDYQLKIIEESLNNFLADTSFPYTPQSGMEPMGGAPSTGQTPTDMGQVPSGNMSMPNNQNTQTANSSATYQTAQEYIDSLNSDGQWIEYDASTNTAKVKSIEDFVKHCKPATKDVGAFDDLNRSQAENKVFGNNKSGDSLHFDSMMAELLNANADKYSKLNGYDPSYAEQYSSDIKLTDILKNTVDKRVDMYNPMYYLCDYYNHSTSTPAKHWRINSGIEQGDTATTVETNLALALNQSANVDDVELNVVWGQGHTQAERRGNSTSNFISWINQCVR</sequence>
<accession>A0A8T3VG61</accession>
<dbReference type="AlphaFoldDB" id="A0A8T3VG61"/>
<evidence type="ECO:0000313" key="2">
    <source>
        <dbReference type="EMBL" id="MBE6510213.1"/>
    </source>
</evidence>
<dbReference type="Pfam" id="PF20434">
    <property type="entry name" value="BD-FAE"/>
    <property type="match status" value="1"/>
</dbReference>
<dbReference type="InterPro" id="IPR029058">
    <property type="entry name" value="AB_hydrolase_fold"/>
</dbReference>
<gene>
    <name evidence="2" type="ORF">E7Z74_02950</name>
</gene>
<dbReference type="Proteomes" id="UP000713479">
    <property type="component" value="Unassembled WGS sequence"/>
</dbReference>
<feature type="domain" description="BD-FAE-like" evidence="1">
    <location>
        <begin position="89"/>
        <end position="203"/>
    </location>
</feature>
<dbReference type="EMBL" id="SUTF01000003">
    <property type="protein sequence ID" value="MBE6510213.1"/>
    <property type="molecule type" value="Genomic_DNA"/>
</dbReference>